<comment type="caution">
    <text evidence="2">The sequence shown here is derived from an EMBL/GenBank/DDBJ whole genome shotgun (WGS) entry which is preliminary data.</text>
</comment>
<sequence length="659" mass="72923">MKLLYLLLWLLASPALAQEAQVLRGLVLDAETHQPLPFAQVGIAGNKLGTSTNQEGRFALRVPAAYTTTELEVALLGYRRYTRPLPPLPAPELRIELARSPAALGTVAVSSSVTGIIREAVVRIPRNYPARATRLTGFFRESDDDGAGRDYYYLSEGVLLVDKASYQYPNDDGQVQILEARKVDLRDTLHATPSLLNIEWSAGPFVPHRFDFVHNRAEFIRPSQFKNYQYRLTPQTTFEGRPVYVIAFGPRPGTDRANFAGELYIDEQSYAFLGAAWHRTPSGIRREHVLSFEATERAYRVAYQRYAGRWHLKSIWYNTLGAPVAGHPRRHLAEFLTTAIDTARAAPIPYPARAQYNDIFLRAPTPYDSAFWKNYTTLLPAGQLRLDLLDQERQQRAEQLLATPAPPAQSAVEATTSPASARRWWQGRLRYSYGLGLLPVAAAGATLGAEVAPPGSTFRAVAATAVGRRRVAASYQLGVQVDLPRHLAIYGLTRSGLGQLAGYGWEAGLGWEHNLNPRGRPVLGRLGLAYLRQSLGRALGTFDNPDESLRLAGTSLATDRLALNLQRVTEGLQPKIGLGVELSRQWQAVADLGYLWPLRTRTQLLATEQGGFFHSDNESALNLPASEVQLTVGGQPATAAPWQLGRWWLSVGLLYRLGK</sequence>
<dbReference type="RefSeq" id="WP_382314386.1">
    <property type="nucleotide sequence ID" value="NZ_JBHUFD010000005.1"/>
</dbReference>
<feature type="signal peptide" evidence="1">
    <location>
        <begin position="1"/>
        <end position="17"/>
    </location>
</feature>
<evidence type="ECO:0000313" key="2">
    <source>
        <dbReference type="EMBL" id="MFD1873468.1"/>
    </source>
</evidence>
<protein>
    <submittedName>
        <fullName evidence="2">Carboxypeptidase-like regulatory domain-containing protein</fullName>
    </submittedName>
</protein>
<accession>A0ABW4QV32</accession>
<dbReference type="Proteomes" id="UP001597197">
    <property type="component" value="Unassembled WGS sequence"/>
</dbReference>
<dbReference type="Gene3D" id="2.60.40.1120">
    <property type="entry name" value="Carboxypeptidase-like, regulatory domain"/>
    <property type="match status" value="1"/>
</dbReference>
<dbReference type="SUPFAM" id="SSF49464">
    <property type="entry name" value="Carboxypeptidase regulatory domain-like"/>
    <property type="match status" value="1"/>
</dbReference>
<evidence type="ECO:0000256" key="1">
    <source>
        <dbReference type="SAM" id="SignalP"/>
    </source>
</evidence>
<dbReference type="EMBL" id="JBHUFD010000005">
    <property type="protein sequence ID" value="MFD1873468.1"/>
    <property type="molecule type" value="Genomic_DNA"/>
</dbReference>
<keyword evidence="3" id="KW-1185">Reference proteome</keyword>
<evidence type="ECO:0000313" key="3">
    <source>
        <dbReference type="Proteomes" id="UP001597197"/>
    </source>
</evidence>
<reference evidence="3" key="1">
    <citation type="journal article" date="2019" name="Int. J. Syst. Evol. Microbiol.">
        <title>The Global Catalogue of Microorganisms (GCM) 10K type strain sequencing project: providing services to taxonomists for standard genome sequencing and annotation.</title>
        <authorList>
            <consortium name="The Broad Institute Genomics Platform"/>
            <consortium name="The Broad Institute Genome Sequencing Center for Infectious Disease"/>
            <person name="Wu L."/>
            <person name="Ma J."/>
        </authorList>
    </citation>
    <scope>NUCLEOTIDE SEQUENCE [LARGE SCALE GENOMIC DNA]</scope>
    <source>
        <strain evidence="3">CGMCC 1.15795</strain>
    </source>
</reference>
<name>A0ABW4QV32_9BACT</name>
<proteinExistence type="predicted"/>
<dbReference type="InterPro" id="IPR008969">
    <property type="entry name" value="CarboxyPept-like_regulatory"/>
</dbReference>
<organism evidence="2 3">
    <name type="scientific">Hymenobacter bucti</name>
    <dbReference type="NCBI Taxonomy" id="1844114"/>
    <lineage>
        <taxon>Bacteria</taxon>
        <taxon>Pseudomonadati</taxon>
        <taxon>Bacteroidota</taxon>
        <taxon>Cytophagia</taxon>
        <taxon>Cytophagales</taxon>
        <taxon>Hymenobacteraceae</taxon>
        <taxon>Hymenobacter</taxon>
    </lineage>
</organism>
<feature type="chain" id="PRO_5045968980" evidence="1">
    <location>
        <begin position="18"/>
        <end position="659"/>
    </location>
</feature>
<keyword evidence="1" id="KW-0732">Signal</keyword>
<dbReference type="Pfam" id="PF13715">
    <property type="entry name" value="CarbopepD_reg_2"/>
    <property type="match status" value="1"/>
</dbReference>
<gene>
    <name evidence="2" type="ORF">ACFSDX_13570</name>
</gene>